<dbReference type="Proteomes" id="UP001276659">
    <property type="component" value="Unassembled WGS sequence"/>
</dbReference>
<accession>A0AAD9YZU5</accession>
<name>A0AAD9YZU5_9LECA</name>
<protein>
    <submittedName>
        <fullName evidence="1">Uncharacterized protein</fullName>
    </submittedName>
</protein>
<dbReference type="EMBL" id="JASNWA010000011">
    <property type="protein sequence ID" value="KAK3167302.1"/>
    <property type="molecule type" value="Genomic_DNA"/>
</dbReference>
<organism evidence="1 2">
    <name type="scientific">Lepraria neglecta</name>
    <dbReference type="NCBI Taxonomy" id="209136"/>
    <lineage>
        <taxon>Eukaryota</taxon>
        <taxon>Fungi</taxon>
        <taxon>Dikarya</taxon>
        <taxon>Ascomycota</taxon>
        <taxon>Pezizomycotina</taxon>
        <taxon>Lecanoromycetes</taxon>
        <taxon>OSLEUM clade</taxon>
        <taxon>Lecanoromycetidae</taxon>
        <taxon>Lecanorales</taxon>
        <taxon>Lecanorineae</taxon>
        <taxon>Stereocaulaceae</taxon>
        <taxon>Lepraria</taxon>
    </lineage>
</organism>
<dbReference type="AlphaFoldDB" id="A0AAD9YZU5"/>
<proteinExistence type="predicted"/>
<sequence>MSAISGCIRRWMFSRDEAIGRVLAVEGSIIRSMSDSSKRGSAQNPKLLSIPAQLPQLQWISNEYRVFDRREQSTQRVGLHDLSSLLADHNL</sequence>
<comment type="caution">
    <text evidence="1">The sequence shown here is derived from an EMBL/GenBank/DDBJ whole genome shotgun (WGS) entry which is preliminary data.</text>
</comment>
<evidence type="ECO:0000313" key="1">
    <source>
        <dbReference type="EMBL" id="KAK3167302.1"/>
    </source>
</evidence>
<keyword evidence="2" id="KW-1185">Reference proteome</keyword>
<gene>
    <name evidence="1" type="ORF">OEA41_010429</name>
</gene>
<reference evidence="1" key="1">
    <citation type="submission" date="2022-11" db="EMBL/GenBank/DDBJ databases">
        <title>Chromosomal genome sequence assembly and mating type (MAT) locus characterization of the leprose asexual lichenized fungus Lepraria neglecta (Nyl.) Erichsen.</title>
        <authorList>
            <person name="Allen J.L."/>
            <person name="Pfeffer B."/>
        </authorList>
    </citation>
    <scope>NUCLEOTIDE SEQUENCE</scope>
    <source>
        <strain evidence="1">Allen 5258</strain>
    </source>
</reference>
<evidence type="ECO:0000313" key="2">
    <source>
        <dbReference type="Proteomes" id="UP001276659"/>
    </source>
</evidence>